<comment type="cofactor">
    <cofactor evidence="1 4">
        <name>heme</name>
        <dbReference type="ChEBI" id="CHEBI:30413"/>
    </cofactor>
</comment>
<dbReference type="InterPro" id="IPR017972">
    <property type="entry name" value="Cyt_P450_CS"/>
</dbReference>
<dbReference type="SUPFAM" id="SSF48264">
    <property type="entry name" value="Cytochrome P450"/>
    <property type="match status" value="1"/>
</dbReference>
<dbReference type="EMBL" id="NCSJ02000294">
    <property type="protein sequence ID" value="RFU25952.1"/>
    <property type="molecule type" value="Genomic_DNA"/>
</dbReference>
<dbReference type="InterPro" id="IPR001128">
    <property type="entry name" value="Cyt_P450"/>
</dbReference>
<evidence type="ECO:0000256" key="5">
    <source>
        <dbReference type="RuleBase" id="RU000461"/>
    </source>
</evidence>
<dbReference type="Proteomes" id="UP000258309">
    <property type="component" value="Unassembled WGS sequence"/>
</dbReference>
<evidence type="ECO:0000256" key="4">
    <source>
        <dbReference type="PIRSR" id="PIRSR602401-1"/>
    </source>
</evidence>
<keyword evidence="6" id="KW-1133">Transmembrane helix</keyword>
<dbReference type="PRINTS" id="PR00463">
    <property type="entry name" value="EP450I"/>
</dbReference>
<keyword evidence="5" id="KW-0503">Monooxygenase</keyword>
<dbReference type="Gene3D" id="1.10.630.10">
    <property type="entry name" value="Cytochrome P450"/>
    <property type="match status" value="1"/>
</dbReference>
<name>A0A3E2GY87_SCYLI</name>
<dbReference type="PANTHER" id="PTHR24305:SF103">
    <property type="entry name" value="P450, PUTATIVE (EUROFUNG)-RELATED"/>
    <property type="match status" value="1"/>
</dbReference>
<dbReference type="InterPro" id="IPR050121">
    <property type="entry name" value="Cytochrome_P450_monoxygenase"/>
</dbReference>
<proteinExistence type="inferred from homology"/>
<reference evidence="7 8" key="1">
    <citation type="submission" date="2018-05" db="EMBL/GenBank/DDBJ databases">
        <title>Draft genome sequence of Scytalidium lignicola DSM 105466, a ubiquitous saprotrophic fungus.</title>
        <authorList>
            <person name="Buettner E."/>
            <person name="Gebauer A.M."/>
            <person name="Hofrichter M."/>
            <person name="Liers C."/>
            <person name="Kellner H."/>
        </authorList>
    </citation>
    <scope>NUCLEOTIDE SEQUENCE [LARGE SCALE GENOMIC DNA]</scope>
    <source>
        <strain evidence="7 8">DSM 105466</strain>
    </source>
</reference>
<accession>A0A3E2GY87</accession>
<keyword evidence="4 5" id="KW-0349">Heme</keyword>
<evidence type="ECO:0000313" key="8">
    <source>
        <dbReference type="Proteomes" id="UP000258309"/>
    </source>
</evidence>
<feature type="binding site" description="axial binding residue" evidence="4">
    <location>
        <position position="461"/>
    </location>
    <ligand>
        <name>heme</name>
        <dbReference type="ChEBI" id="CHEBI:30413"/>
    </ligand>
    <ligandPart>
        <name>Fe</name>
        <dbReference type="ChEBI" id="CHEBI:18248"/>
    </ligandPart>
</feature>
<dbReference type="PRINTS" id="PR00385">
    <property type="entry name" value="P450"/>
</dbReference>
<evidence type="ECO:0000313" key="7">
    <source>
        <dbReference type="EMBL" id="RFU25952.1"/>
    </source>
</evidence>
<keyword evidence="2 4" id="KW-0479">Metal-binding</keyword>
<gene>
    <name evidence="7" type="ORF">B7463_g10382</name>
</gene>
<dbReference type="GO" id="GO:0016705">
    <property type="term" value="F:oxidoreductase activity, acting on paired donors, with incorporation or reduction of molecular oxygen"/>
    <property type="evidence" value="ECO:0007669"/>
    <property type="project" value="InterPro"/>
</dbReference>
<comment type="caution">
    <text evidence="7">The sequence shown here is derived from an EMBL/GenBank/DDBJ whole genome shotgun (WGS) entry which is preliminary data.</text>
</comment>
<dbReference type="AlphaFoldDB" id="A0A3E2GY87"/>
<evidence type="ECO:0000256" key="2">
    <source>
        <dbReference type="ARBA" id="ARBA00022723"/>
    </source>
</evidence>
<keyword evidence="6" id="KW-0472">Membrane</keyword>
<feature type="transmembrane region" description="Helical" evidence="6">
    <location>
        <begin position="12"/>
        <end position="33"/>
    </location>
</feature>
<sequence>MSLRTLLSSLEFSQMAAVSAIAATVVSLGYIVYQRYFHPLARYPGPFLASITDLWQVYQFWTLKQPYHLTELHEKYGPFVRYGPDKLSITAEEAIPIIYQKGGRMMPKTEFYDAYGAAHPNVFGMRDDNIHSVRRRHMSHSFSISYVKGMEQYLDQNIQILKDKINGFVERDEVFNLKKLLHYYTIDVLGELAFSQSFSIQVTDDESRVPPVVDHSLLAAITGAWPLMLPTIKKYMPYVPHSGLQHLIKGRKACAALASRCVKNRIAAINDAGGEQGKAAERKDILTNLILAKHPDTGERLTQLDLETEAFGFIIAGTHTTSATTTLLFYHLLHTPEILDKCVAEIDANLPPLGPDQPAYSVTTAETSLPYLRQCIKENFRITPVFTMPLARRVMAREGVKIAGRHLKQGTSVAVCNHAFHHNAEIWGPDHNVFDPARWDKPEINERSRYLMQFGLGSRQCIGKTVAQTNIYKLMSTLLREFSFELADQDEIAQVKAGEFRGKLPGLISVGISDLEKPLMVKAKRRKEA</sequence>
<organism evidence="7 8">
    <name type="scientific">Scytalidium lignicola</name>
    <name type="common">Hyphomycete</name>
    <dbReference type="NCBI Taxonomy" id="5539"/>
    <lineage>
        <taxon>Eukaryota</taxon>
        <taxon>Fungi</taxon>
        <taxon>Dikarya</taxon>
        <taxon>Ascomycota</taxon>
        <taxon>Pezizomycotina</taxon>
        <taxon>Leotiomycetes</taxon>
        <taxon>Leotiomycetes incertae sedis</taxon>
        <taxon>Scytalidium</taxon>
    </lineage>
</organism>
<dbReference type="OrthoDB" id="1470350at2759"/>
<dbReference type="InterPro" id="IPR002401">
    <property type="entry name" value="Cyt_P450_E_grp-I"/>
</dbReference>
<dbReference type="STRING" id="5539.A0A3E2GY87"/>
<keyword evidence="8" id="KW-1185">Reference proteome</keyword>
<dbReference type="GO" id="GO:0020037">
    <property type="term" value="F:heme binding"/>
    <property type="evidence" value="ECO:0007669"/>
    <property type="project" value="InterPro"/>
</dbReference>
<evidence type="ECO:0000256" key="1">
    <source>
        <dbReference type="ARBA" id="ARBA00001971"/>
    </source>
</evidence>
<feature type="non-terminal residue" evidence="7">
    <location>
        <position position="1"/>
    </location>
</feature>
<dbReference type="GO" id="GO:0004497">
    <property type="term" value="F:monooxygenase activity"/>
    <property type="evidence" value="ECO:0007669"/>
    <property type="project" value="UniProtKB-KW"/>
</dbReference>
<keyword evidence="5" id="KW-0560">Oxidoreductase</keyword>
<dbReference type="PROSITE" id="PS00086">
    <property type="entry name" value="CYTOCHROME_P450"/>
    <property type="match status" value="1"/>
</dbReference>
<comment type="similarity">
    <text evidence="5">Belongs to the cytochrome P450 family.</text>
</comment>
<keyword evidence="3 4" id="KW-0408">Iron</keyword>
<protein>
    <submittedName>
        <fullName evidence="7">Uncharacterized protein</fullName>
    </submittedName>
</protein>
<dbReference type="PANTHER" id="PTHR24305">
    <property type="entry name" value="CYTOCHROME P450"/>
    <property type="match status" value="1"/>
</dbReference>
<evidence type="ECO:0000256" key="6">
    <source>
        <dbReference type="SAM" id="Phobius"/>
    </source>
</evidence>
<dbReference type="OMA" id="TDIATNC"/>
<dbReference type="InterPro" id="IPR036396">
    <property type="entry name" value="Cyt_P450_sf"/>
</dbReference>
<evidence type="ECO:0000256" key="3">
    <source>
        <dbReference type="ARBA" id="ARBA00023004"/>
    </source>
</evidence>
<keyword evidence="6" id="KW-0812">Transmembrane</keyword>
<dbReference type="GO" id="GO:0005506">
    <property type="term" value="F:iron ion binding"/>
    <property type="evidence" value="ECO:0007669"/>
    <property type="project" value="InterPro"/>
</dbReference>
<feature type="non-terminal residue" evidence="7">
    <location>
        <position position="529"/>
    </location>
</feature>
<dbReference type="Pfam" id="PF00067">
    <property type="entry name" value="p450"/>
    <property type="match status" value="1"/>
</dbReference>